<dbReference type="InterPro" id="IPR001223">
    <property type="entry name" value="Glyco_hydro18_cat"/>
</dbReference>
<evidence type="ECO:0000259" key="11">
    <source>
        <dbReference type="PROSITE" id="PS51910"/>
    </source>
</evidence>
<evidence type="ECO:0000256" key="7">
    <source>
        <dbReference type="ARBA" id="ARBA00023326"/>
    </source>
</evidence>
<sequence>MLPPSRSFSSSATFVASAGLLLAGTSRGAGFDAADNVAVYWGPLAQQRLSAYCANTNIDIIPLAFLLQITTGTGEQPVINFANAGGNCTGLFTGTSLLDCPEIGEDIITCQQEYNKTILLSIGGATYTEAGFTSEDVAISAAELIWDTFGPTSPAGGGTTTLSSTEYITSTIRSTSTTISGSITSTSTTTETTISQATTGGSGLPTVSSTPEPTSSPTITTLDPTIIPGPSETMQTTTEATTESRDPTSSTFPSVPDISQDTSTENHPTPSAFPSIPDISQDTPCPTTLATQNGRPHPYGGPPPGGAGPGSRPVNPGPPPFQIVNADGSSGRGGRGGAQKRQDSSILRPFHTAAIDGFDLDLESSVQNFNPFAKRLRELMDSASDNKQRYLTAAPQCVYPDAAVGSLLADPDIIFDAVFVQFYNNNCGLQSFVEDRAAFNFAVWDGWAKSSTTTTTGKKRKRASGPNTKVFLGIPAGQTAAGSGYTNVAGLTPIIEYCKTFGSFGGVMMWDASQAVANEGFLAGVKSALEGTGLTSSTLSSSSGVVTTTSSAMTTSTSRLATTTSSISPTVSTTSTSSAFTSTTLPPSLETETGTTLLLETGSTAGPSIPAVTNMTITSFSTATRSSATTLPETGTIAEPGLPSSRMRRRRRSARDFDIKRERRFGFRVVEQEHWV</sequence>
<dbReference type="InterPro" id="IPR017853">
    <property type="entry name" value="GH"/>
</dbReference>
<dbReference type="STRING" id="113226.A0A139IA92"/>
<dbReference type="PANTHER" id="PTHR45708:SF49">
    <property type="entry name" value="ENDOCHITINASE"/>
    <property type="match status" value="1"/>
</dbReference>
<evidence type="ECO:0000256" key="6">
    <source>
        <dbReference type="ARBA" id="ARBA00023295"/>
    </source>
</evidence>
<dbReference type="OrthoDB" id="6020543at2759"/>
<keyword evidence="13" id="KW-1185">Reference proteome</keyword>
<dbReference type="PANTHER" id="PTHR45708">
    <property type="entry name" value="ENDOCHITINASE"/>
    <property type="match status" value="1"/>
</dbReference>
<dbReference type="PROSITE" id="PS01095">
    <property type="entry name" value="GH18_1"/>
    <property type="match status" value="1"/>
</dbReference>
<dbReference type="Proteomes" id="UP000073492">
    <property type="component" value="Unassembled WGS sequence"/>
</dbReference>
<dbReference type="Gene3D" id="3.20.20.80">
    <property type="entry name" value="Glycosidases"/>
    <property type="match status" value="2"/>
</dbReference>
<dbReference type="EC" id="3.2.1.14" evidence="2"/>
<feature type="domain" description="GH18" evidence="11">
    <location>
        <begin position="235"/>
        <end position="532"/>
    </location>
</feature>
<keyword evidence="3 8" id="KW-0378">Hydrolase</keyword>
<name>A0A139IA92_9PEZI</name>
<keyword evidence="4" id="KW-0146">Chitin degradation</keyword>
<feature type="compositionally biased region" description="Polar residues" evidence="9">
    <location>
        <begin position="278"/>
        <end position="293"/>
    </location>
</feature>
<proteinExistence type="predicted"/>
<comment type="catalytic activity">
    <reaction evidence="1">
        <text>Random endo-hydrolysis of N-acetyl-beta-D-glucosaminide (1-&gt;4)-beta-linkages in chitin and chitodextrins.</text>
        <dbReference type="EC" id="3.2.1.14"/>
    </reaction>
</comment>
<dbReference type="AlphaFoldDB" id="A0A139IA92"/>
<dbReference type="InterPro" id="IPR001579">
    <property type="entry name" value="Glyco_hydro_18_chit_AS"/>
</dbReference>
<dbReference type="InterPro" id="IPR050542">
    <property type="entry name" value="Glycosyl_Hydrlase18_Chitinase"/>
</dbReference>
<dbReference type="EMBL" id="LFZO01000187">
    <property type="protein sequence ID" value="KXT11650.1"/>
    <property type="molecule type" value="Genomic_DNA"/>
</dbReference>
<evidence type="ECO:0000256" key="3">
    <source>
        <dbReference type="ARBA" id="ARBA00022801"/>
    </source>
</evidence>
<evidence type="ECO:0000256" key="8">
    <source>
        <dbReference type="RuleBase" id="RU000489"/>
    </source>
</evidence>
<feature type="compositionally biased region" description="Low complexity" evidence="9">
    <location>
        <begin position="178"/>
        <end position="241"/>
    </location>
</feature>
<evidence type="ECO:0000256" key="4">
    <source>
        <dbReference type="ARBA" id="ARBA00023024"/>
    </source>
</evidence>
<protein>
    <recommendedName>
        <fullName evidence="2">chitinase</fullName>
        <ecNumber evidence="2">3.2.1.14</ecNumber>
    </recommendedName>
</protein>
<keyword evidence="5" id="KW-0119">Carbohydrate metabolism</keyword>
<evidence type="ECO:0000256" key="10">
    <source>
        <dbReference type="SAM" id="SignalP"/>
    </source>
</evidence>
<dbReference type="GO" id="GO:0008843">
    <property type="term" value="F:endochitinase activity"/>
    <property type="evidence" value="ECO:0007669"/>
    <property type="project" value="UniProtKB-EC"/>
</dbReference>
<comment type="caution">
    <text evidence="12">The sequence shown here is derived from an EMBL/GenBank/DDBJ whole genome shotgun (WGS) entry which is preliminary data.</text>
</comment>
<reference evidence="12 13" key="1">
    <citation type="submission" date="2015-07" db="EMBL/GenBank/DDBJ databases">
        <title>Comparative genomics of the Sigatoka disease complex on banana suggests a link between parallel evolutionary changes in Pseudocercospora fijiensis and Pseudocercospora eumusae and increased virulence on the banana host.</title>
        <authorList>
            <person name="Chang T.-C."/>
            <person name="Salvucci A."/>
            <person name="Crous P.W."/>
            <person name="Stergiopoulos I."/>
        </authorList>
    </citation>
    <scope>NUCLEOTIDE SEQUENCE [LARGE SCALE GENOMIC DNA]</scope>
    <source>
        <strain evidence="12 13">CBS 116634</strain>
    </source>
</reference>
<accession>A0A139IA92</accession>
<evidence type="ECO:0000313" key="13">
    <source>
        <dbReference type="Proteomes" id="UP000073492"/>
    </source>
</evidence>
<dbReference type="SUPFAM" id="SSF51445">
    <property type="entry name" value="(Trans)glycosidases"/>
    <property type="match status" value="2"/>
</dbReference>
<feature type="region of interest" description="Disordered" evidence="9">
    <location>
        <begin position="567"/>
        <end position="590"/>
    </location>
</feature>
<keyword evidence="7" id="KW-0624">Polysaccharide degradation</keyword>
<gene>
    <name evidence="12" type="ORF">AC579_7038</name>
</gene>
<evidence type="ECO:0000256" key="5">
    <source>
        <dbReference type="ARBA" id="ARBA00023277"/>
    </source>
</evidence>
<dbReference type="Pfam" id="PF00704">
    <property type="entry name" value="Glyco_hydro_18"/>
    <property type="match status" value="1"/>
</dbReference>
<feature type="region of interest" description="Disordered" evidence="9">
    <location>
        <begin position="178"/>
        <end position="344"/>
    </location>
</feature>
<feature type="compositionally biased region" description="Polar residues" evidence="9">
    <location>
        <begin position="247"/>
        <end position="269"/>
    </location>
</feature>
<keyword evidence="6 8" id="KW-0326">Glycosidase</keyword>
<evidence type="ECO:0000313" key="12">
    <source>
        <dbReference type="EMBL" id="KXT11650.1"/>
    </source>
</evidence>
<evidence type="ECO:0000256" key="1">
    <source>
        <dbReference type="ARBA" id="ARBA00000822"/>
    </source>
</evidence>
<feature type="chain" id="PRO_5007297279" description="chitinase" evidence="10">
    <location>
        <begin position="29"/>
        <end position="676"/>
    </location>
</feature>
<dbReference type="GO" id="GO:0005576">
    <property type="term" value="C:extracellular region"/>
    <property type="evidence" value="ECO:0007669"/>
    <property type="project" value="TreeGrafter"/>
</dbReference>
<organism evidence="12 13">
    <name type="scientific">Pseudocercospora musae</name>
    <dbReference type="NCBI Taxonomy" id="113226"/>
    <lineage>
        <taxon>Eukaryota</taxon>
        <taxon>Fungi</taxon>
        <taxon>Dikarya</taxon>
        <taxon>Ascomycota</taxon>
        <taxon>Pezizomycotina</taxon>
        <taxon>Dothideomycetes</taxon>
        <taxon>Dothideomycetidae</taxon>
        <taxon>Mycosphaerellales</taxon>
        <taxon>Mycosphaerellaceae</taxon>
        <taxon>Pseudocercospora</taxon>
    </lineage>
</organism>
<keyword evidence="10" id="KW-0732">Signal</keyword>
<dbReference type="GO" id="GO:0000272">
    <property type="term" value="P:polysaccharide catabolic process"/>
    <property type="evidence" value="ECO:0007669"/>
    <property type="project" value="UniProtKB-KW"/>
</dbReference>
<feature type="signal peptide" evidence="10">
    <location>
        <begin position="1"/>
        <end position="28"/>
    </location>
</feature>
<dbReference type="PROSITE" id="PS51910">
    <property type="entry name" value="GH18_2"/>
    <property type="match status" value="1"/>
</dbReference>
<feature type="region of interest" description="Disordered" evidence="9">
    <location>
        <begin position="625"/>
        <end position="651"/>
    </location>
</feature>
<dbReference type="GO" id="GO:0006032">
    <property type="term" value="P:chitin catabolic process"/>
    <property type="evidence" value="ECO:0007669"/>
    <property type="project" value="UniProtKB-KW"/>
</dbReference>
<evidence type="ECO:0000256" key="9">
    <source>
        <dbReference type="SAM" id="MobiDB-lite"/>
    </source>
</evidence>
<evidence type="ECO:0000256" key="2">
    <source>
        <dbReference type="ARBA" id="ARBA00012729"/>
    </source>
</evidence>